<dbReference type="OrthoDB" id="10266696at2759"/>
<dbReference type="InParanoid" id="K1W711"/>
<keyword evidence="4" id="KW-0862">Zinc</keyword>
<keyword evidence="9" id="KW-1185">Reference proteome</keyword>
<dbReference type="Proteomes" id="UP000006757">
    <property type="component" value="Unassembled WGS sequence"/>
</dbReference>
<dbReference type="CDD" id="cd08204">
    <property type="entry name" value="ArfGap"/>
    <property type="match status" value="1"/>
</dbReference>
<name>K1W711_TRIAC</name>
<dbReference type="FunFam" id="1.10.220.150:FF:000009">
    <property type="entry name" value="stromal membrane-associated protein 1 isoform X1"/>
    <property type="match status" value="1"/>
</dbReference>
<dbReference type="eggNOG" id="KOG0703">
    <property type="taxonomic scope" value="Eukaryota"/>
</dbReference>
<feature type="domain" description="Arf-GAP" evidence="7">
    <location>
        <begin position="8"/>
        <end position="134"/>
    </location>
</feature>
<dbReference type="AlphaFoldDB" id="K1W711"/>
<dbReference type="SUPFAM" id="SSF57863">
    <property type="entry name" value="ArfGap/RecO-like zinc finger"/>
    <property type="match status" value="1"/>
</dbReference>
<evidence type="ECO:0000313" key="9">
    <source>
        <dbReference type="Proteomes" id="UP000006757"/>
    </source>
</evidence>
<dbReference type="InterPro" id="IPR051718">
    <property type="entry name" value="ARF_GTPase-activating"/>
</dbReference>
<evidence type="ECO:0000259" key="7">
    <source>
        <dbReference type="PROSITE" id="PS50115"/>
    </source>
</evidence>
<dbReference type="GO" id="GO:0005737">
    <property type="term" value="C:cytoplasm"/>
    <property type="evidence" value="ECO:0007669"/>
    <property type="project" value="TreeGrafter"/>
</dbReference>
<feature type="compositionally biased region" description="Polar residues" evidence="6">
    <location>
        <begin position="140"/>
        <end position="172"/>
    </location>
</feature>
<accession>K1W711</accession>
<dbReference type="PRINTS" id="PR00405">
    <property type="entry name" value="REVINTRACTNG"/>
</dbReference>
<evidence type="ECO:0000256" key="3">
    <source>
        <dbReference type="ARBA" id="ARBA00022771"/>
    </source>
</evidence>
<dbReference type="PANTHER" id="PTHR45705">
    <property type="entry name" value="FI20236P1"/>
    <property type="match status" value="1"/>
</dbReference>
<proteinExistence type="predicted"/>
<dbReference type="GO" id="GO:0005096">
    <property type="term" value="F:GTPase activator activity"/>
    <property type="evidence" value="ECO:0007669"/>
    <property type="project" value="UniProtKB-KW"/>
</dbReference>
<evidence type="ECO:0000256" key="2">
    <source>
        <dbReference type="ARBA" id="ARBA00022723"/>
    </source>
</evidence>
<feature type="compositionally biased region" description="Pro residues" evidence="6">
    <location>
        <begin position="200"/>
        <end position="217"/>
    </location>
</feature>
<dbReference type="EMBL" id="AMBO01000217">
    <property type="protein sequence ID" value="EKD04653.1"/>
    <property type="molecule type" value="Genomic_DNA"/>
</dbReference>
<keyword evidence="1" id="KW-0343">GTPase activation</keyword>
<feature type="compositionally biased region" description="Basic and acidic residues" evidence="6">
    <location>
        <begin position="182"/>
        <end position="197"/>
    </location>
</feature>
<dbReference type="InterPro" id="IPR038508">
    <property type="entry name" value="ArfGAP_dom_sf"/>
</dbReference>
<evidence type="ECO:0000256" key="5">
    <source>
        <dbReference type="PROSITE-ProRule" id="PRU00288"/>
    </source>
</evidence>
<feature type="compositionally biased region" description="Basic and acidic residues" evidence="6">
    <location>
        <begin position="239"/>
        <end position="248"/>
    </location>
</feature>
<feature type="region of interest" description="Disordered" evidence="6">
    <location>
        <begin position="140"/>
        <end position="248"/>
    </location>
</feature>
<organism evidence="8 9">
    <name type="scientific">Trichosporon asahii var. asahii (strain CBS 8904)</name>
    <name type="common">Yeast</name>
    <dbReference type="NCBI Taxonomy" id="1220162"/>
    <lineage>
        <taxon>Eukaryota</taxon>
        <taxon>Fungi</taxon>
        <taxon>Dikarya</taxon>
        <taxon>Basidiomycota</taxon>
        <taxon>Agaricomycotina</taxon>
        <taxon>Tremellomycetes</taxon>
        <taxon>Trichosporonales</taxon>
        <taxon>Trichosporonaceae</taxon>
        <taxon>Trichosporon</taxon>
    </lineage>
</organism>
<evidence type="ECO:0000256" key="1">
    <source>
        <dbReference type="ARBA" id="ARBA00022468"/>
    </source>
</evidence>
<keyword evidence="2" id="KW-0479">Metal-binding</keyword>
<sequence>MNQQSRIQRLLEDVLAQPGNDKCADCHAPSPRWASTNLGIFLCVQCASQHRRLGTHNSRVKSVTLDEWTREQVVHMRSIGNTKSNAIFNPDERRHPPPLQVGEERDSELFKYIRRKYELGAFKAGAAPALSQVPINSRVTQQQARNVSGGAQSIRSNHTGSTKSPATPTFGTQPFAPKAPPKRPELADIVVSRERDLPALPSPPPKPKTTGLAPPPTRARAPTWSGDGLAPPRPTPCEEQQRKRPASE</sequence>
<evidence type="ECO:0000256" key="4">
    <source>
        <dbReference type="ARBA" id="ARBA00022833"/>
    </source>
</evidence>
<reference evidence="8 9" key="1">
    <citation type="journal article" date="2012" name="Eukaryot. Cell">
        <title>Genome sequence of the Trichosporon asahii environmental strain CBS 8904.</title>
        <authorList>
            <person name="Yang R.Y."/>
            <person name="Li H.T."/>
            <person name="Zhu H."/>
            <person name="Zhou G.P."/>
            <person name="Wang M."/>
            <person name="Wang L."/>
        </authorList>
    </citation>
    <scope>NUCLEOTIDE SEQUENCE [LARGE SCALE GENOMIC DNA]</scope>
    <source>
        <strain evidence="8 9">CBS 8904</strain>
    </source>
</reference>
<dbReference type="HOGENOM" id="CLU_027009_0_0_1"/>
<comment type="caution">
    <text evidence="8">The sequence shown here is derived from an EMBL/GenBank/DDBJ whole genome shotgun (WGS) entry which is preliminary data.</text>
</comment>
<dbReference type="InterPro" id="IPR001164">
    <property type="entry name" value="ArfGAP_dom"/>
</dbReference>
<dbReference type="PANTHER" id="PTHR45705:SF1">
    <property type="entry name" value="FI20236P1"/>
    <property type="match status" value="1"/>
</dbReference>
<dbReference type="PROSITE" id="PS50115">
    <property type="entry name" value="ARFGAP"/>
    <property type="match status" value="1"/>
</dbReference>
<dbReference type="STRING" id="1220162.K1W711"/>
<dbReference type="FunCoup" id="K1W711">
    <property type="interactions" value="266"/>
</dbReference>
<dbReference type="Gene3D" id="1.10.220.150">
    <property type="entry name" value="Arf GTPase activating protein"/>
    <property type="match status" value="1"/>
</dbReference>
<keyword evidence="3 5" id="KW-0863">Zinc-finger</keyword>
<dbReference type="GO" id="GO:0008270">
    <property type="term" value="F:zinc ion binding"/>
    <property type="evidence" value="ECO:0007669"/>
    <property type="project" value="UniProtKB-KW"/>
</dbReference>
<dbReference type="Pfam" id="PF01412">
    <property type="entry name" value="ArfGap"/>
    <property type="match status" value="1"/>
</dbReference>
<evidence type="ECO:0000313" key="8">
    <source>
        <dbReference type="EMBL" id="EKD04653.1"/>
    </source>
</evidence>
<dbReference type="InterPro" id="IPR037278">
    <property type="entry name" value="ARFGAP/RecO"/>
</dbReference>
<gene>
    <name evidence="8" type="ORF">A1Q2_01067</name>
</gene>
<evidence type="ECO:0000256" key="6">
    <source>
        <dbReference type="SAM" id="MobiDB-lite"/>
    </source>
</evidence>
<protein>
    <submittedName>
        <fullName evidence="8">ARF GAP-like zinc finger-containing protein-like protein</fullName>
    </submittedName>
</protein>
<dbReference type="SMART" id="SM00105">
    <property type="entry name" value="ArfGap"/>
    <property type="match status" value="1"/>
</dbReference>